<reference evidence="1 2" key="1">
    <citation type="submission" date="2020-10" db="EMBL/GenBank/DDBJ databases">
        <title>Complete genome sequence of Cupriavidus basilensis CCUG 49340T.</title>
        <authorList>
            <person name="Salva-Serra F."/>
            <person name="Donoso R.A."/>
            <person name="Cho K.H."/>
            <person name="Yoo J.A."/>
            <person name="Lee K."/>
            <person name="Yoon S.-H."/>
            <person name="Perez-Pantoja D."/>
            <person name="Moore E.R.B."/>
        </authorList>
    </citation>
    <scope>NUCLEOTIDE SEQUENCE [LARGE SCALE GENOMIC DNA]</scope>
    <source>
        <strain evidence="2">CCUG 49340</strain>
    </source>
</reference>
<dbReference type="AlphaFoldDB" id="A0A643FRC1"/>
<dbReference type="GeneID" id="98403198"/>
<evidence type="ECO:0000313" key="1">
    <source>
        <dbReference type="EMBL" id="QOT76365.1"/>
    </source>
</evidence>
<dbReference type="RefSeq" id="WP_150987499.1">
    <property type="nucleotide sequence ID" value="NZ_CP062803.1"/>
</dbReference>
<organism evidence="1 2">
    <name type="scientific">Cupriavidus basilensis</name>
    <dbReference type="NCBI Taxonomy" id="68895"/>
    <lineage>
        <taxon>Bacteria</taxon>
        <taxon>Pseudomonadati</taxon>
        <taxon>Pseudomonadota</taxon>
        <taxon>Betaproteobacteria</taxon>
        <taxon>Burkholderiales</taxon>
        <taxon>Burkholderiaceae</taxon>
        <taxon>Cupriavidus</taxon>
    </lineage>
</organism>
<protein>
    <submittedName>
        <fullName evidence="1">Uncharacterized protein</fullName>
    </submittedName>
</protein>
<proteinExistence type="predicted"/>
<sequence length="140" mass="15070">MVLLPHALSSLHLETLRPLQELLTQGQPTFANDSGSIDFLDLARYNDWLSATAAIDARLSGGGAADHIATLVMREDADPRGLIAIVASPLAEQVIRILAQRGQMEAAQQRLAGLAQGVPNDITALRMIEEARNRIAQGRP</sequence>
<name>A0A643FRC1_9BURK</name>
<dbReference type="EMBL" id="CP062803">
    <property type="protein sequence ID" value="QOT76365.1"/>
    <property type="molecule type" value="Genomic_DNA"/>
</dbReference>
<accession>A0A643FRC1</accession>
<dbReference type="Proteomes" id="UP000397656">
    <property type="component" value="Chromosome 1"/>
</dbReference>
<gene>
    <name evidence="1" type="ORF">F7R26_019945</name>
</gene>
<evidence type="ECO:0000313" key="2">
    <source>
        <dbReference type="Proteomes" id="UP000397656"/>
    </source>
</evidence>